<dbReference type="AlphaFoldDB" id="A0A7W7ZTR1"/>
<keyword evidence="2 6" id="KW-0238">DNA-binding</keyword>
<feature type="domain" description="HTH iclR-type" evidence="4">
    <location>
        <begin position="21"/>
        <end position="82"/>
    </location>
</feature>
<dbReference type="InterPro" id="IPR029016">
    <property type="entry name" value="GAF-like_dom_sf"/>
</dbReference>
<dbReference type="InterPro" id="IPR050707">
    <property type="entry name" value="HTH_MetabolicPath_Reg"/>
</dbReference>
<name>A0A7W7ZTR1_9BACT</name>
<dbReference type="EMBL" id="JACHIO010000021">
    <property type="protein sequence ID" value="MBB5065920.1"/>
    <property type="molecule type" value="Genomic_DNA"/>
</dbReference>
<dbReference type="PROSITE" id="PS51077">
    <property type="entry name" value="HTH_ICLR"/>
    <property type="match status" value="1"/>
</dbReference>
<evidence type="ECO:0000313" key="6">
    <source>
        <dbReference type="EMBL" id="MBB5065920.1"/>
    </source>
</evidence>
<comment type="caution">
    <text evidence="6">The sequence shown here is derived from an EMBL/GenBank/DDBJ whole genome shotgun (WGS) entry which is preliminary data.</text>
</comment>
<dbReference type="RefSeq" id="WP_184259023.1">
    <property type="nucleotide sequence ID" value="NZ_JACHIO010000021.1"/>
</dbReference>
<dbReference type="Pfam" id="PF09339">
    <property type="entry name" value="HTH_IclR"/>
    <property type="match status" value="1"/>
</dbReference>
<dbReference type="GO" id="GO:0045892">
    <property type="term" value="P:negative regulation of DNA-templated transcription"/>
    <property type="evidence" value="ECO:0007669"/>
    <property type="project" value="TreeGrafter"/>
</dbReference>
<dbReference type="Proteomes" id="UP000584867">
    <property type="component" value="Unassembled WGS sequence"/>
</dbReference>
<organism evidence="6 7">
    <name type="scientific">Granulicella mallensis</name>
    <dbReference type="NCBI Taxonomy" id="940614"/>
    <lineage>
        <taxon>Bacteria</taxon>
        <taxon>Pseudomonadati</taxon>
        <taxon>Acidobacteriota</taxon>
        <taxon>Terriglobia</taxon>
        <taxon>Terriglobales</taxon>
        <taxon>Acidobacteriaceae</taxon>
        <taxon>Granulicella</taxon>
    </lineage>
</organism>
<evidence type="ECO:0000256" key="2">
    <source>
        <dbReference type="ARBA" id="ARBA00023125"/>
    </source>
</evidence>
<gene>
    <name evidence="6" type="ORF">HDF15_004290</name>
</gene>
<dbReference type="InterPro" id="IPR036388">
    <property type="entry name" value="WH-like_DNA-bd_sf"/>
</dbReference>
<dbReference type="Gene3D" id="3.30.450.40">
    <property type="match status" value="1"/>
</dbReference>
<keyword evidence="1" id="KW-0805">Transcription regulation</keyword>
<reference evidence="6 7" key="1">
    <citation type="submission" date="2020-08" db="EMBL/GenBank/DDBJ databases">
        <title>Genomic Encyclopedia of Type Strains, Phase IV (KMG-V): Genome sequencing to study the core and pangenomes of soil and plant-associated prokaryotes.</title>
        <authorList>
            <person name="Whitman W."/>
        </authorList>
    </citation>
    <scope>NUCLEOTIDE SEQUENCE [LARGE SCALE GENOMIC DNA]</scope>
    <source>
        <strain evidence="6 7">X5P3</strain>
    </source>
</reference>
<evidence type="ECO:0000259" key="4">
    <source>
        <dbReference type="PROSITE" id="PS51077"/>
    </source>
</evidence>
<dbReference type="InterPro" id="IPR036390">
    <property type="entry name" value="WH_DNA-bd_sf"/>
</dbReference>
<evidence type="ECO:0000259" key="5">
    <source>
        <dbReference type="PROSITE" id="PS51078"/>
    </source>
</evidence>
<dbReference type="Pfam" id="PF01614">
    <property type="entry name" value="IclR_C"/>
    <property type="match status" value="1"/>
</dbReference>
<protein>
    <submittedName>
        <fullName evidence="6">DNA-binding IclR family transcriptional regulator</fullName>
    </submittedName>
</protein>
<dbReference type="InterPro" id="IPR005471">
    <property type="entry name" value="Tscrpt_reg_IclR_N"/>
</dbReference>
<sequence>MAGKRTAKAAVTNEKTLNYATPALEKGLDVLELLAHQPAGLTKSQMARELNRTVSEIFRMLLCLERRGYIAQLAEDRYSLTLKLFKLVQEHPPTERLIVDALPVMHRLAHETLQSCHMGVLEGSRVAILAQVNAPSNLGFYVKLGSTVDLMEAASGYVILAHQSEEQRERTLAEWSRETGKKPPRDLAVHLSRIQKTGYEKRASYLVKGVIDISYPIFDERGSAVGALTIPYIQYNGTATPVTQVIDSLKKATAEITAALGGEAPGQKTAKGK</sequence>
<keyword evidence="3" id="KW-0804">Transcription</keyword>
<evidence type="ECO:0000256" key="3">
    <source>
        <dbReference type="ARBA" id="ARBA00023163"/>
    </source>
</evidence>
<dbReference type="SMART" id="SM00346">
    <property type="entry name" value="HTH_ICLR"/>
    <property type="match status" value="1"/>
</dbReference>
<dbReference type="GO" id="GO:0003700">
    <property type="term" value="F:DNA-binding transcription factor activity"/>
    <property type="evidence" value="ECO:0007669"/>
    <property type="project" value="TreeGrafter"/>
</dbReference>
<dbReference type="SUPFAM" id="SSF55781">
    <property type="entry name" value="GAF domain-like"/>
    <property type="match status" value="1"/>
</dbReference>
<dbReference type="PANTHER" id="PTHR30136:SF7">
    <property type="entry name" value="HTH-TYPE TRANSCRIPTIONAL REGULATOR KDGR-RELATED"/>
    <property type="match status" value="1"/>
</dbReference>
<evidence type="ECO:0000256" key="1">
    <source>
        <dbReference type="ARBA" id="ARBA00023015"/>
    </source>
</evidence>
<accession>A0A7W7ZTR1</accession>
<proteinExistence type="predicted"/>
<feature type="domain" description="IclR-ED" evidence="5">
    <location>
        <begin position="83"/>
        <end position="262"/>
    </location>
</feature>
<dbReference type="SUPFAM" id="SSF46785">
    <property type="entry name" value="Winged helix' DNA-binding domain"/>
    <property type="match status" value="1"/>
</dbReference>
<dbReference type="Gene3D" id="1.10.10.10">
    <property type="entry name" value="Winged helix-like DNA-binding domain superfamily/Winged helix DNA-binding domain"/>
    <property type="match status" value="1"/>
</dbReference>
<dbReference type="InterPro" id="IPR014757">
    <property type="entry name" value="Tscrpt_reg_IclR_C"/>
</dbReference>
<dbReference type="GO" id="GO:0003677">
    <property type="term" value="F:DNA binding"/>
    <property type="evidence" value="ECO:0007669"/>
    <property type="project" value="UniProtKB-KW"/>
</dbReference>
<dbReference type="PROSITE" id="PS51078">
    <property type="entry name" value="ICLR_ED"/>
    <property type="match status" value="1"/>
</dbReference>
<dbReference type="PANTHER" id="PTHR30136">
    <property type="entry name" value="HELIX-TURN-HELIX TRANSCRIPTIONAL REGULATOR, ICLR FAMILY"/>
    <property type="match status" value="1"/>
</dbReference>
<evidence type="ECO:0000313" key="7">
    <source>
        <dbReference type="Proteomes" id="UP000584867"/>
    </source>
</evidence>